<sequence length="239" mass="27324">MNKQNLDSFYSFLQKYQISPKKLSDYIAAFTHPSFTRAYKKMTSETDYQSLEFLGDSILQFLSSKYLYEKYKGVSAGQLTLMRAKLVSTKNLCDLSKKMDLYSFLRTGPGLTKNDVLKSTKVGADIYESFIAALFLDQGVQKVYMFLCQTLFKTEFDTESLKDAKTAFQEYVQSFSRSSVTYQTQQHENYFIAKALHDNKLFGQGKGKNKLEAEENAAKVALEKLAVNQKQNSNSIEEE</sequence>
<feature type="domain" description="RNase III" evidence="16">
    <location>
        <begin position="9"/>
        <end position="139"/>
    </location>
</feature>
<dbReference type="CDD" id="cd10845">
    <property type="entry name" value="DSRM_RNAse_III_family"/>
    <property type="match status" value="1"/>
</dbReference>
<dbReference type="SUPFAM" id="SSF54768">
    <property type="entry name" value="dsRNA-binding domain-like"/>
    <property type="match status" value="1"/>
</dbReference>
<dbReference type="HAMAP" id="MF_00104">
    <property type="entry name" value="RNase_III"/>
    <property type="match status" value="1"/>
</dbReference>
<accession>A0A507SSM7</accession>
<evidence type="ECO:0000256" key="8">
    <source>
        <dbReference type="ARBA" id="ARBA00022759"/>
    </source>
</evidence>
<feature type="active site" evidence="13">
    <location>
        <position position="128"/>
    </location>
</feature>
<keyword evidence="14" id="KW-0175">Coiled coil</keyword>
<evidence type="ECO:0000256" key="6">
    <source>
        <dbReference type="ARBA" id="ARBA00022722"/>
    </source>
</evidence>
<keyword evidence="3 13" id="KW-0698">rRNA processing</keyword>
<dbReference type="Proteomes" id="UP000320801">
    <property type="component" value="Unassembled WGS sequence"/>
</dbReference>
<name>A0A507SSM7_9BACT</name>
<comment type="caution">
    <text evidence="17">The sequence shown here is derived from an EMBL/GenBank/DDBJ whole genome shotgun (WGS) entry which is preliminary data.</text>
</comment>
<evidence type="ECO:0000256" key="12">
    <source>
        <dbReference type="ARBA" id="ARBA00049596"/>
    </source>
</evidence>
<dbReference type="InterPro" id="IPR014720">
    <property type="entry name" value="dsRBD_dom"/>
</dbReference>
<dbReference type="InterPro" id="IPR036389">
    <property type="entry name" value="RNase_III_sf"/>
</dbReference>
<evidence type="ECO:0000256" key="7">
    <source>
        <dbReference type="ARBA" id="ARBA00022723"/>
    </source>
</evidence>
<reference evidence="17 18" key="1">
    <citation type="submission" date="2019-03" db="EMBL/GenBank/DDBJ databases">
        <title>Characterization of a novel Mycoplasma cynos real-time PCR assay.</title>
        <authorList>
            <person name="Tallmadge R.L."/>
            <person name="Mitchell P.K."/>
            <person name="Goodman L."/>
        </authorList>
    </citation>
    <scope>NUCLEOTIDE SEQUENCE [LARGE SCALE GENOMIC DNA]</scope>
    <source>
        <strain evidence="17 18">1642</strain>
    </source>
</reference>
<dbReference type="GO" id="GO:0004525">
    <property type="term" value="F:ribonuclease III activity"/>
    <property type="evidence" value="ECO:0007669"/>
    <property type="project" value="UniProtKB-UniRule"/>
</dbReference>
<evidence type="ECO:0000256" key="1">
    <source>
        <dbReference type="ARBA" id="ARBA00000109"/>
    </source>
</evidence>
<evidence type="ECO:0000256" key="5">
    <source>
        <dbReference type="ARBA" id="ARBA00022694"/>
    </source>
</evidence>
<keyword evidence="9 13" id="KW-0378">Hydrolase</keyword>
<comment type="similarity">
    <text evidence="2">Belongs to the ribonuclease III family.</text>
</comment>
<keyword evidence="7 13" id="KW-0479">Metal-binding</keyword>
<comment type="catalytic activity">
    <reaction evidence="1 13">
        <text>Endonucleolytic cleavage to 5'-phosphomonoester.</text>
        <dbReference type="EC" id="3.1.26.3"/>
    </reaction>
</comment>
<dbReference type="OrthoDB" id="9805026at2"/>
<keyword evidence="5 13" id="KW-0819">tRNA processing</keyword>
<evidence type="ECO:0000313" key="18">
    <source>
        <dbReference type="Proteomes" id="UP000320801"/>
    </source>
</evidence>
<feature type="binding site" evidence="13">
    <location>
        <position position="128"/>
    </location>
    <ligand>
        <name>Mg(2+)</name>
        <dbReference type="ChEBI" id="CHEBI:18420"/>
    </ligand>
</feature>
<dbReference type="InterPro" id="IPR011907">
    <property type="entry name" value="RNase_III"/>
</dbReference>
<dbReference type="GO" id="GO:0046872">
    <property type="term" value="F:metal ion binding"/>
    <property type="evidence" value="ECO:0007669"/>
    <property type="project" value="UniProtKB-KW"/>
</dbReference>
<dbReference type="GO" id="GO:0006364">
    <property type="term" value="P:rRNA processing"/>
    <property type="evidence" value="ECO:0007669"/>
    <property type="project" value="UniProtKB-UniRule"/>
</dbReference>
<comment type="cofactor">
    <cofactor evidence="13">
        <name>Mg(2+)</name>
        <dbReference type="ChEBI" id="CHEBI:18420"/>
    </cofactor>
</comment>
<dbReference type="AlphaFoldDB" id="A0A507SSM7"/>
<proteinExistence type="inferred from homology"/>
<gene>
    <name evidence="13 17" type="primary">rnc</name>
    <name evidence="17" type="ORF">E1I18_00630</name>
</gene>
<dbReference type="SMART" id="SM00358">
    <property type="entry name" value="DSRM"/>
    <property type="match status" value="1"/>
</dbReference>
<evidence type="ECO:0000259" key="15">
    <source>
        <dbReference type="PROSITE" id="PS50137"/>
    </source>
</evidence>
<dbReference type="Pfam" id="PF14622">
    <property type="entry name" value="Ribonucleas_3_3"/>
    <property type="match status" value="1"/>
</dbReference>
<dbReference type="NCBIfam" id="TIGR02191">
    <property type="entry name" value="RNaseIII"/>
    <property type="match status" value="1"/>
</dbReference>
<feature type="coiled-coil region" evidence="14">
    <location>
        <begin position="208"/>
        <end position="239"/>
    </location>
</feature>
<feature type="binding site" evidence="13">
    <location>
        <position position="52"/>
    </location>
    <ligand>
        <name>Mg(2+)</name>
        <dbReference type="ChEBI" id="CHEBI:18420"/>
    </ligand>
</feature>
<dbReference type="RefSeq" id="WP_141483678.1">
    <property type="nucleotide sequence ID" value="NZ_SMDN01000002.1"/>
</dbReference>
<feature type="domain" description="DRBM" evidence="15">
    <location>
        <begin position="163"/>
        <end position="227"/>
    </location>
</feature>
<dbReference type="InterPro" id="IPR000999">
    <property type="entry name" value="RNase_III_dom"/>
</dbReference>
<comment type="function">
    <text evidence="12 13">Digests double-stranded RNA. Involved in the processing of primary rRNA transcript to yield the immediate precursors to the large and small rRNAs (23S and 16S). Processes some mRNAs, and tRNAs when they are encoded in the rRNA operon. Processes pre-crRNA and tracrRNA of type II CRISPR loci if present in the organism.</text>
</comment>
<dbReference type="PANTHER" id="PTHR14950">
    <property type="entry name" value="DICER-RELATED"/>
    <property type="match status" value="1"/>
</dbReference>
<feature type="binding site" evidence="13">
    <location>
        <position position="125"/>
    </location>
    <ligand>
        <name>Mg(2+)</name>
        <dbReference type="ChEBI" id="CHEBI:18420"/>
    </ligand>
</feature>
<dbReference type="EC" id="3.1.26.3" evidence="13"/>
<dbReference type="GO" id="GO:0019843">
    <property type="term" value="F:rRNA binding"/>
    <property type="evidence" value="ECO:0007669"/>
    <property type="project" value="UniProtKB-KW"/>
</dbReference>
<keyword evidence="13" id="KW-0699">rRNA-binding</keyword>
<evidence type="ECO:0000256" key="13">
    <source>
        <dbReference type="HAMAP-Rule" id="MF_00104"/>
    </source>
</evidence>
<evidence type="ECO:0000259" key="16">
    <source>
        <dbReference type="PROSITE" id="PS50142"/>
    </source>
</evidence>
<evidence type="ECO:0000256" key="3">
    <source>
        <dbReference type="ARBA" id="ARBA00022552"/>
    </source>
</evidence>
<dbReference type="PANTHER" id="PTHR14950:SF37">
    <property type="entry name" value="ENDORIBONUCLEASE DICER"/>
    <property type="match status" value="1"/>
</dbReference>
<feature type="active site" evidence="13">
    <location>
        <position position="56"/>
    </location>
</feature>
<evidence type="ECO:0000256" key="9">
    <source>
        <dbReference type="ARBA" id="ARBA00022801"/>
    </source>
</evidence>
<evidence type="ECO:0000256" key="14">
    <source>
        <dbReference type="SAM" id="Coils"/>
    </source>
</evidence>
<comment type="subcellular location">
    <subcellularLocation>
        <location evidence="13">Cytoplasm</location>
    </subcellularLocation>
</comment>
<dbReference type="Pfam" id="PF00035">
    <property type="entry name" value="dsrm"/>
    <property type="match status" value="1"/>
</dbReference>
<keyword evidence="4 13" id="KW-0507">mRNA processing</keyword>
<evidence type="ECO:0000256" key="4">
    <source>
        <dbReference type="ARBA" id="ARBA00022664"/>
    </source>
</evidence>
<dbReference type="PROSITE" id="PS50137">
    <property type="entry name" value="DS_RBD"/>
    <property type="match status" value="1"/>
</dbReference>
<comment type="subunit">
    <text evidence="13">Homodimer.</text>
</comment>
<evidence type="ECO:0000256" key="10">
    <source>
        <dbReference type="ARBA" id="ARBA00022842"/>
    </source>
</evidence>
<keyword evidence="11 13" id="KW-0694">RNA-binding</keyword>
<organism evidence="17 18">
    <name type="scientific">Mycoplasmopsis mucosicanis</name>
    <dbReference type="NCBI Taxonomy" id="458208"/>
    <lineage>
        <taxon>Bacteria</taxon>
        <taxon>Bacillati</taxon>
        <taxon>Mycoplasmatota</taxon>
        <taxon>Mycoplasmoidales</taxon>
        <taxon>Metamycoplasmataceae</taxon>
        <taxon>Mycoplasmopsis</taxon>
    </lineage>
</organism>
<keyword evidence="18" id="KW-1185">Reference proteome</keyword>
<evidence type="ECO:0000256" key="2">
    <source>
        <dbReference type="ARBA" id="ARBA00010183"/>
    </source>
</evidence>
<evidence type="ECO:0000256" key="11">
    <source>
        <dbReference type="ARBA" id="ARBA00022884"/>
    </source>
</evidence>
<dbReference type="Gene3D" id="1.10.1520.10">
    <property type="entry name" value="Ribonuclease III domain"/>
    <property type="match status" value="1"/>
</dbReference>
<dbReference type="SMART" id="SM00535">
    <property type="entry name" value="RIBOc"/>
    <property type="match status" value="1"/>
</dbReference>
<dbReference type="GO" id="GO:0005737">
    <property type="term" value="C:cytoplasm"/>
    <property type="evidence" value="ECO:0007669"/>
    <property type="project" value="UniProtKB-SubCell"/>
</dbReference>
<keyword evidence="13" id="KW-0963">Cytoplasm</keyword>
<dbReference type="CDD" id="cd00593">
    <property type="entry name" value="RIBOc"/>
    <property type="match status" value="1"/>
</dbReference>
<dbReference type="EMBL" id="SMDN01000002">
    <property type="protein sequence ID" value="TQC54096.1"/>
    <property type="molecule type" value="Genomic_DNA"/>
</dbReference>
<keyword evidence="6 13" id="KW-0540">Nuclease</keyword>
<dbReference type="GO" id="GO:0008033">
    <property type="term" value="P:tRNA processing"/>
    <property type="evidence" value="ECO:0007669"/>
    <property type="project" value="UniProtKB-KW"/>
</dbReference>
<dbReference type="SUPFAM" id="SSF69065">
    <property type="entry name" value="RNase III domain-like"/>
    <property type="match status" value="1"/>
</dbReference>
<protein>
    <recommendedName>
        <fullName evidence="13">Ribonuclease 3</fullName>
        <ecNumber evidence="13">3.1.26.3</ecNumber>
    </recommendedName>
    <alternativeName>
        <fullName evidence="13">Ribonuclease III</fullName>
        <shortName evidence="13">RNase III</shortName>
    </alternativeName>
</protein>
<dbReference type="PROSITE" id="PS50142">
    <property type="entry name" value="RNASE_3_2"/>
    <property type="match status" value="1"/>
</dbReference>
<evidence type="ECO:0000313" key="17">
    <source>
        <dbReference type="EMBL" id="TQC54096.1"/>
    </source>
</evidence>
<keyword evidence="8 13" id="KW-0255">Endonuclease</keyword>
<keyword evidence="10 13" id="KW-0460">Magnesium</keyword>
<dbReference type="Gene3D" id="3.30.160.20">
    <property type="match status" value="1"/>
</dbReference>
<dbReference type="GO" id="GO:0006397">
    <property type="term" value="P:mRNA processing"/>
    <property type="evidence" value="ECO:0007669"/>
    <property type="project" value="UniProtKB-UniRule"/>
</dbReference>